<dbReference type="AlphaFoldDB" id="A0A1G7CT42"/>
<sequence length="211" mass="22937">MTLLPEEMDGSYTAVQNTDGSFTVTTDTNQQFRMTEESFDEFISKMGLTIQDLDGYRSQVLGGSVIRLREGMNPEYISAGSFRTVDTVNVPFGTFDDAVELAEAYKGTFYPSRAEQLDRVFHGLDTGRVVSEDIKVSYLESDGNVSADVVSIGSEFDTRGSVSENEVTEVQEENSEEEPPASDAETPGSDTGATGSESETPGSEDEPRTTL</sequence>
<gene>
    <name evidence="2" type="ORF">SAMN05216270_12111</name>
</gene>
<protein>
    <submittedName>
        <fullName evidence="2">Uncharacterized protein</fullName>
    </submittedName>
</protein>
<name>A0A1G7CT42_9ACTN</name>
<evidence type="ECO:0000313" key="3">
    <source>
        <dbReference type="Proteomes" id="UP000198949"/>
    </source>
</evidence>
<proteinExistence type="predicted"/>
<keyword evidence="3" id="KW-1185">Reference proteome</keyword>
<dbReference type="Proteomes" id="UP000198949">
    <property type="component" value="Unassembled WGS sequence"/>
</dbReference>
<dbReference type="EMBL" id="FNAD01000021">
    <property type="protein sequence ID" value="SDE42391.1"/>
    <property type="molecule type" value="Genomic_DNA"/>
</dbReference>
<reference evidence="3" key="1">
    <citation type="submission" date="2016-10" db="EMBL/GenBank/DDBJ databases">
        <authorList>
            <person name="Varghese N."/>
            <person name="Submissions S."/>
        </authorList>
    </citation>
    <scope>NUCLEOTIDE SEQUENCE [LARGE SCALE GENOMIC DNA]</scope>
    <source>
        <strain evidence="3">CGMCC 4.3516</strain>
    </source>
</reference>
<feature type="region of interest" description="Disordered" evidence="1">
    <location>
        <begin position="156"/>
        <end position="211"/>
    </location>
</feature>
<organism evidence="2 3">
    <name type="scientific">Glycomyces harbinensis</name>
    <dbReference type="NCBI Taxonomy" id="58114"/>
    <lineage>
        <taxon>Bacteria</taxon>
        <taxon>Bacillati</taxon>
        <taxon>Actinomycetota</taxon>
        <taxon>Actinomycetes</taxon>
        <taxon>Glycomycetales</taxon>
        <taxon>Glycomycetaceae</taxon>
        <taxon>Glycomyces</taxon>
    </lineage>
</organism>
<feature type="compositionally biased region" description="Polar residues" evidence="1">
    <location>
        <begin position="188"/>
        <end position="201"/>
    </location>
</feature>
<feature type="compositionally biased region" description="Acidic residues" evidence="1">
    <location>
        <begin position="166"/>
        <end position="180"/>
    </location>
</feature>
<evidence type="ECO:0000313" key="2">
    <source>
        <dbReference type="EMBL" id="SDE42391.1"/>
    </source>
</evidence>
<accession>A0A1G7CT42</accession>
<evidence type="ECO:0000256" key="1">
    <source>
        <dbReference type="SAM" id="MobiDB-lite"/>
    </source>
</evidence>